<dbReference type="InterPro" id="IPR040442">
    <property type="entry name" value="Pyrv_kinase-like_dom_sf"/>
</dbReference>
<keyword evidence="5 7" id="KW-0808">Transferase</keyword>
<comment type="pathway">
    <text evidence="1 7">Cofactor biosynthesis; (R)-pantothenate biosynthesis; (R)-pantoate from 3-methyl-2-oxobutanoate: step 1/2.</text>
</comment>
<feature type="active site" description="Proton acceptor" evidence="7 8">
    <location>
        <position position="181"/>
    </location>
</feature>
<dbReference type="NCBIfam" id="TIGR00222">
    <property type="entry name" value="panB"/>
    <property type="match status" value="1"/>
</dbReference>
<dbReference type="NCBIfam" id="NF001452">
    <property type="entry name" value="PRK00311.1"/>
    <property type="match status" value="1"/>
</dbReference>
<feature type="binding site" evidence="7 9">
    <location>
        <begin position="43"/>
        <end position="44"/>
    </location>
    <ligand>
        <name>3-methyl-2-oxobutanoate</name>
        <dbReference type="ChEBI" id="CHEBI:11851"/>
    </ligand>
</feature>
<comment type="subunit">
    <text evidence="3 7">Homodecamer; pentamer of dimers.</text>
</comment>
<keyword evidence="7 10" id="KW-0460">Magnesium</keyword>
<comment type="catalytic activity">
    <reaction evidence="7">
        <text>(6R)-5,10-methylene-5,6,7,8-tetrahydrofolate + 3-methyl-2-oxobutanoate + H2O = 2-dehydropantoate + (6S)-5,6,7,8-tetrahydrofolate</text>
        <dbReference type="Rhea" id="RHEA:11824"/>
        <dbReference type="ChEBI" id="CHEBI:11561"/>
        <dbReference type="ChEBI" id="CHEBI:11851"/>
        <dbReference type="ChEBI" id="CHEBI:15377"/>
        <dbReference type="ChEBI" id="CHEBI:15636"/>
        <dbReference type="ChEBI" id="CHEBI:57453"/>
        <dbReference type="EC" id="2.1.2.11"/>
    </reaction>
</comment>
<reference evidence="11 12" key="1">
    <citation type="submission" date="2019-08" db="EMBL/GenBank/DDBJ databases">
        <title>In-depth cultivation of the pig gut microbiome towards novel bacterial diversity and tailored functional studies.</title>
        <authorList>
            <person name="Wylensek D."/>
            <person name="Hitch T.C.A."/>
            <person name="Clavel T."/>
        </authorList>
    </citation>
    <scope>NUCLEOTIDE SEQUENCE [LARGE SCALE GENOMIC DNA]</scope>
    <source>
        <strain evidence="11 12">WCA-MUC-591-APC-4B</strain>
    </source>
</reference>
<dbReference type="GO" id="GO:0032259">
    <property type="term" value="P:methylation"/>
    <property type="evidence" value="ECO:0007669"/>
    <property type="project" value="UniProtKB-KW"/>
</dbReference>
<dbReference type="GO" id="GO:0005737">
    <property type="term" value="C:cytoplasm"/>
    <property type="evidence" value="ECO:0007669"/>
    <property type="project" value="UniProtKB-SubCell"/>
</dbReference>
<feature type="binding site" evidence="7 10">
    <location>
        <position position="82"/>
    </location>
    <ligand>
        <name>Mg(2+)</name>
        <dbReference type="ChEBI" id="CHEBI:18420"/>
    </ligand>
</feature>
<dbReference type="Proteomes" id="UP000469424">
    <property type="component" value="Unassembled WGS sequence"/>
</dbReference>
<evidence type="ECO:0000256" key="10">
    <source>
        <dbReference type="PIRSR" id="PIRSR000388-3"/>
    </source>
</evidence>
<dbReference type="EMBL" id="VUNA01000005">
    <property type="protein sequence ID" value="MST70484.1"/>
    <property type="molecule type" value="Genomic_DNA"/>
</dbReference>
<sequence>MKTTVLTFRKMKRQGEKISMLTCYDYTTARLMDGTVDGILVGDSYGNTMLGYDSTLPVTMDHLIAATQGVVRGCKESLVVFDMPFMSYQVSVEQALENAGRALKETGCQAVKLEGGASVCPQIAALSHAGIPVVAHIGLTPQSVNALGGNRVQGKTGEEAERLIEDARKVEEAGAFAVVLECIPAPVAERISREVNIPTIGIGAGAGCDGQILVYQDMLGMNEDFKPKFVKRYAALAEEMRSAFREYTADVKGGRFPEASHQFEMSSEEELKKLY</sequence>
<keyword evidence="12" id="KW-1185">Reference proteome</keyword>
<dbReference type="InterPro" id="IPR015813">
    <property type="entry name" value="Pyrv/PenolPyrv_kinase-like_dom"/>
</dbReference>
<comment type="function">
    <text evidence="6 7">Catalyzes the reversible reaction in which hydroxymethyl group from 5,10-methylenetetrahydrofolate is transferred onto alpha-ketoisovalerate to form ketopantoate.</text>
</comment>
<keyword evidence="4 7" id="KW-0566">Pantothenate biosynthesis</keyword>
<keyword evidence="7 10" id="KW-0479">Metal-binding</keyword>
<dbReference type="PANTHER" id="PTHR20881">
    <property type="entry name" value="3-METHYL-2-OXOBUTANOATE HYDROXYMETHYLTRANSFERASE"/>
    <property type="match status" value="1"/>
</dbReference>
<dbReference type="GO" id="GO:0003864">
    <property type="term" value="F:3-methyl-2-oxobutanoate hydroxymethyltransferase activity"/>
    <property type="evidence" value="ECO:0007669"/>
    <property type="project" value="UniProtKB-UniRule"/>
</dbReference>
<dbReference type="Gene3D" id="3.20.20.60">
    <property type="entry name" value="Phosphoenolpyruvate-binding domains"/>
    <property type="match status" value="1"/>
</dbReference>
<dbReference type="GO" id="GO:0000287">
    <property type="term" value="F:magnesium ion binding"/>
    <property type="evidence" value="ECO:0007669"/>
    <property type="project" value="TreeGrafter"/>
</dbReference>
<comment type="cofactor">
    <cofactor evidence="7 10">
        <name>Mg(2+)</name>
        <dbReference type="ChEBI" id="CHEBI:18420"/>
    </cofactor>
    <text evidence="7 10">Binds 1 Mg(2+) ion per subunit.</text>
</comment>
<dbReference type="UniPathway" id="UPA00028">
    <property type="reaction ID" value="UER00003"/>
</dbReference>
<evidence type="ECO:0000313" key="12">
    <source>
        <dbReference type="Proteomes" id="UP000469424"/>
    </source>
</evidence>
<evidence type="ECO:0000256" key="3">
    <source>
        <dbReference type="ARBA" id="ARBA00011424"/>
    </source>
</evidence>
<evidence type="ECO:0000256" key="1">
    <source>
        <dbReference type="ARBA" id="ARBA00005033"/>
    </source>
</evidence>
<dbReference type="AlphaFoldDB" id="A0A6N7XHU0"/>
<protein>
    <recommendedName>
        <fullName evidence="7">3-methyl-2-oxobutanoate hydroxymethyltransferase</fullName>
        <ecNumber evidence="7">2.1.2.11</ecNumber>
    </recommendedName>
    <alternativeName>
        <fullName evidence="7">Ketopantoate hydroxymethyltransferase</fullName>
        <shortName evidence="7">KPHMT</shortName>
    </alternativeName>
</protein>
<dbReference type="Pfam" id="PF02548">
    <property type="entry name" value="Pantoate_transf"/>
    <property type="match status" value="1"/>
</dbReference>
<evidence type="ECO:0000256" key="8">
    <source>
        <dbReference type="PIRSR" id="PIRSR000388-1"/>
    </source>
</evidence>
<dbReference type="InterPro" id="IPR003700">
    <property type="entry name" value="Pantoate_hydroxy_MeTrfase"/>
</dbReference>
<feature type="binding site" evidence="7 9">
    <location>
        <position position="82"/>
    </location>
    <ligand>
        <name>3-methyl-2-oxobutanoate</name>
        <dbReference type="ChEBI" id="CHEBI:11851"/>
    </ligand>
</feature>
<gene>
    <name evidence="7 11" type="primary">panB</name>
    <name evidence="11" type="ORF">FYJ65_03870</name>
</gene>
<evidence type="ECO:0000256" key="4">
    <source>
        <dbReference type="ARBA" id="ARBA00022655"/>
    </source>
</evidence>
<dbReference type="GO" id="GO:0015940">
    <property type="term" value="P:pantothenate biosynthetic process"/>
    <property type="evidence" value="ECO:0007669"/>
    <property type="project" value="UniProtKB-UniRule"/>
</dbReference>
<feature type="binding site" evidence="7 10">
    <location>
        <position position="43"/>
    </location>
    <ligand>
        <name>Mg(2+)</name>
        <dbReference type="ChEBI" id="CHEBI:18420"/>
    </ligand>
</feature>
<dbReference type="SUPFAM" id="SSF51621">
    <property type="entry name" value="Phosphoenolpyruvate/pyruvate domain"/>
    <property type="match status" value="1"/>
</dbReference>
<comment type="similarity">
    <text evidence="2 7">Belongs to the PanB family.</text>
</comment>
<comment type="caution">
    <text evidence="11">The sequence shown here is derived from an EMBL/GenBank/DDBJ whole genome shotgun (WGS) entry which is preliminary data.</text>
</comment>
<evidence type="ECO:0000256" key="7">
    <source>
        <dbReference type="HAMAP-Rule" id="MF_00156"/>
    </source>
</evidence>
<keyword evidence="11" id="KW-0489">Methyltransferase</keyword>
<feature type="binding site" evidence="7 10">
    <location>
        <position position="114"/>
    </location>
    <ligand>
        <name>Mg(2+)</name>
        <dbReference type="ChEBI" id="CHEBI:18420"/>
    </ligand>
</feature>
<name>A0A6N7XHU0_9FIRM</name>
<dbReference type="HAMAP" id="MF_00156">
    <property type="entry name" value="PanB"/>
    <property type="match status" value="1"/>
</dbReference>
<evidence type="ECO:0000256" key="2">
    <source>
        <dbReference type="ARBA" id="ARBA00008676"/>
    </source>
</evidence>
<comment type="subcellular location">
    <subcellularLocation>
        <location evidence="7">Cytoplasm</location>
    </subcellularLocation>
</comment>
<proteinExistence type="inferred from homology"/>
<dbReference type="EC" id="2.1.2.11" evidence="7"/>
<dbReference type="FunFam" id="3.20.20.60:FF:000003">
    <property type="entry name" value="3-methyl-2-oxobutanoate hydroxymethyltransferase"/>
    <property type="match status" value="1"/>
</dbReference>
<evidence type="ECO:0000256" key="9">
    <source>
        <dbReference type="PIRSR" id="PIRSR000388-2"/>
    </source>
</evidence>
<dbReference type="CDD" id="cd06557">
    <property type="entry name" value="KPHMT-like"/>
    <property type="match status" value="1"/>
</dbReference>
<evidence type="ECO:0000256" key="6">
    <source>
        <dbReference type="ARBA" id="ARBA00056497"/>
    </source>
</evidence>
<evidence type="ECO:0000256" key="5">
    <source>
        <dbReference type="ARBA" id="ARBA00022679"/>
    </source>
</evidence>
<dbReference type="PIRSF" id="PIRSF000388">
    <property type="entry name" value="Pantoate_hydroxy_MeTrfase"/>
    <property type="match status" value="1"/>
</dbReference>
<dbReference type="RefSeq" id="WP_154554048.1">
    <property type="nucleotide sequence ID" value="NZ_JAQXUZ010000027.1"/>
</dbReference>
<feature type="binding site" evidence="7 9">
    <location>
        <position position="112"/>
    </location>
    <ligand>
        <name>3-methyl-2-oxobutanoate</name>
        <dbReference type="ChEBI" id="CHEBI:11851"/>
    </ligand>
</feature>
<organism evidence="11 12">
    <name type="scientific">Mogibacterium kristiansenii</name>
    <dbReference type="NCBI Taxonomy" id="2606708"/>
    <lineage>
        <taxon>Bacteria</taxon>
        <taxon>Bacillati</taxon>
        <taxon>Bacillota</taxon>
        <taxon>Clostridia</taxon>
        <taxon>Peptostreptococcales</taxon>
        <taxon>Anaerovoracaceae</taxon>
        <taxon>Mogibacterium</taxon>
    </lineage>
</organism>
<dbReference type="GO" id="GO:0008168">
    <property type="term" value="F:methyltransferase activity"/>
    <property type="evidence" value="ECO:0007669"/>
    <property type="project" value="UniProtKB-KW"/>
</dbReference>
<dbReference type="PANTHER" id="PTHR20881:SF0">
    <property type="entry name" value="3-METHYL-2-OXOBUTANOATE HYDROXYMETHYLTRANSFERASE"/>
    <property type="match status" value="1"/>
</dbReference>
<evidence type="ECO:0000313" key="11">
    <source>
        <dbReference type="EMBL" id="MST70484.1"/>
    </source>
</evidence>
<keyword evidence="7" id="KW-0963">Cytoplasm</keyword>
<accession>A0A6N7XHU0</accession>